<dbReference type="AlphaFoldDB" id="A0A515ESX7"/>
<name>A0A515ESX7_9BURK</name>
<evidence type="ECO:0000313" key="2">
    <source>
        <dbReference type="Proteomes" id="UP000317365"/>
    </source>
</evidence>
<dbReference type="EMBL" id="CP036282">
    <property type="protein sequence ID" value="QDL55782.1"/>
    <property type="molecule type" value="Genomic_DNA"/>
</dbReference>
<reference evidence="2" key="1">
    <citation type="submission" date="2019-02" db="EMBL/GenBank/DDBJ databases">
        <title>Complete genome sequence of Rhodoferax sp. Gr-4.</title>
        <authorList>
            <person name="Jin L."/>
        </authorList>
    </citation>
    <scope>NUCLEOTIDE SEQUENCE [LARGE SCALE GENOMIC DNA]</scope>
    <source>
        <strain evidence="2">Gr-4</strain>
    </source>
</reference>
<reference evidence="2" key="2">
    <citation type="journal article" date="2020" name="Int. J. Syst. Evol. Microbiol.">
        <title>Genomic insights into a novel species Rhodoferax aquaticus sp. nov., isolated from freshwater.</title>
        <authorList>
            <person name="Li T."/>
            <person name="Zhuo Y."/>
            <person name="Jin C.Z."/>
            <person name="Wu X."/>
            <person name="Ko S.R."/>
            <person name="Jin F.J."/>
            <person name="Ahn C.Y."/>
            <person name="Oh H.M."/>
            <person name="Lee H.G."/>
            <person name="Jin L."/>
        </authorList>
    </citation>
    <scope>NUCLEOTIDE SEQUENCE [LARGE SCALE GENOMIC DNA]</scope>
    <source>
        <strain evidence="2">Gr-4</strain>
    </source>
</reference>
<evidence type="ECO:0000313" key="1">
    <source>
        <dbReference type="EMBL" id="QDL55782.1"/>
    </source>
</evidence>
<dbReference type="Proteomes" id="UP000317365">
    <property type="component" value="Chromosome"/>
</dbReference>
<protein>
    <submittedName>
        <fullName evidence="1">Uncharacterized protein</fullName>
    </submittedName>
</protein>
<keyword evidence="2" id="KW-1185">Reference proteome</keyword>
<organism evidence="1 2">
    <name type="scientific">Rhodoferax aquaticus</name>
    <dbReference type="NCBI Taxonomy" id="2527691"/>
    <lineage>
        <taxon>Bacteria</taxon>
        <taxon>Pseudomonadati</taxon>
        <taxon>Pseudomonadota</taxon>
        <taxon>Betaproteobacteria</taxon>
        <taxon>Burkholderiales</taxon>
        <taxon>Comamonadaceae</taxon>
        <taxon>Rhodoferax</taxon>
    </lineage>
</organism>
<dbReference type="RefSeq" id="WP_142812934.1">
    <property type="nucleotide sequence ID" value="NZ_CP036282.1"/>
</dbReference>
<sequence length="69" mass="7942">MPIPVVQPYTLSTEKSNFDRHAWRSAALRSTLKPHACGAQKLADNALRRQWHTLRQLSAAALLGMWRWM</sequence>
<gene>
    <name evidence="1" type="ORF">EXZ61_17285</name>
</gene>
<accession>A0A515ESX7</accession>
<dbReference type="KEGG" id="rhg:EXZ61_17285"/>
<proteinExistence type="predicted"/>